<dbReference type="Proteomes" id="UP000698059">
    <property type="component" value="Unassembled WGS sequence"/>
</dbReference>
<organism evidence="1 2">
    <name type="scientific">Oerskovia jenensis</name>
    <dbReference type="NCBI Taxonomy" id="162169"/>
    <lineage>
        <taxon>Bacteria</taxon>
        <taxon>Bacillati</taxon>
        <taxon>Actinomycetota</taxon>
        <taxon>Actinomycetes</taxon>
        <taxon>Micrococcales</taxon>
        <taxon>Cellulomonadaceae</taxon>
        <taxon>Oerskovia</taxon>
    </lineage>
</organism>
<keyword evidence="2" id="KW-1185">Reference proteome</keyword>
<dbReference type="RefSeq" id="WP_205306274.1">
    <property type="nucleotide sequence ID" value="NZ_BAAAVF010000002.1"/>
</dbReference>
<sequence length="96" mass="10627">MRYRVYTCLTTVITTNRAEANVLPAGAAVFTTSRAEARRLMHASGLRGKPEAGRPFELAIQHPDVVVWQTVDQAERSPDEWNVGITVAEYVERGGI</sequence>
<comment type="caution">
    <text evidence="1">The sequence shown here is derived from an EMBL/GenBank/DDBJ whole genome shotgun (WGS) entry which is preliminary data.</text>
</comment>
<gene>
    <name evidence="1" type="ORF">JOD49_001054</name>
</gene>
<evidence type="ECO:0000313" key="2">
    <source>
        <dbReference type="Proteomes" id="UP000698059"/>
    </source>
</evidence>
<accession>A0ABS2LCI0</accession>
<reference evidence="1 2" key="1">
    <citation type="submission" date="2021-01" db="EMBL/GenBank/DDBJ databases">
        <title>Sequencing the genomes of 1000 actinobacteria strains.</title>
        <authorList>
            <person name="Klenk H.-P."/>
        </authorList>
    </citation>
    <scope>NUCLEOTIDE SEQUENCE [LARGE SCALE GENOMIC DNA]</scope>
    <source>
        <strain evidence="1 2">DSM 46000</strain>
    </source>
</reference>
<dbReference type="EMBL" id="JAFBBO010000001">
    <property type="protein sequence ID" value="MBM7478134.1"/>
    <property type="molecule type" value="Genomic_DNA"/>
</dbReference>
<proteinExistence type="predicted"/>
<protein>
    <submittedName>
        <fullName evidence="1">Uncharacterized protein</fullName>
    </submittedName>
</protein>
<name>A0ABS2LCI0_9CELL</name>
<evidence type="ECO:0000313" key="1">
    <source>
        <dbReference type="EMBL" id="MBM7478134.1"/>
    </source>
</evidence>